<accession>A0A8C6J2P7</accession>
<reference evidence="12" key="2">
    <citation type="submission" date="2025-08" db="UniProtKB">
        <authorList>
            <consortium name="Ensembl"/>
        </authorList>
    </citation>
    <scope>IDENTIFICATION</scope>
</reference>
<proteinExistence type="inferred from homology"/>
<keyword evidence="3" id="KW-0813">Transport</keyword>
<evidence type="ECO:0000256" key="4">
    <source>
        <dbReference type="ARBA" id="ARBA00022475"/>
    </source>
</evidence>
<keyword evidence="4" id="KW-1003">Cell membrane</keyword>
<dbReference type="NCBIfam" id="TIGR00813">
    <property type="entry name" value="sss"/>
    <property type="match status" value="1"/>
</dbReference>
<evidence type="ECO:0000256" key="6">
    <source>
        <dbReference type="ARBA" id="ARBA00022989"/>
    </source>
</evidence>
<reference evidence="12" key="1">
    <citation type="submission" date="2020-03" db="EMBL/GenBank/DDBJ databases">
        <title>Melopsittacus undulatus (budgerigar) genome, bMelUnd1, maternal haplotype with Z.</title>
        <authorList>
            <person name="Gedman G."/>
            <person name="Mountcastle J."/>
            <person name="Haase B."/>
            <person name="Formenti G."/>
            <person name="Wright T."/>
            <person name="Apodaca J."/>
            <person name="Pelan S."/>
            <person name="Chow W."/>
            <person name="Rhie A."/>
            <person name="Howe K."/>
            <person name="Fedrigo O."/>
            <person name="Jarvis E.D."/>
        </authorList>
    </citation>
    <scope>NUCLEOTIDE SEQUENCE [LARGE SCALE GENOMIC DNA]</scope>
</reference>
<comment type="subcellular location">
    <subcellularLocation>
        <location evidence="1">Cell membrane</location>
        <topology evidence="1">Multi-pass membrane protein</topology>
    </subcellularLocation>
</comment>
<dbReference type="Gene3D" id="1.20.1730.10">
    <property type="entry name" value="Sodium/glucose cotransporter"/>
    <property type="match status" value="1"/>
</dbReference>
<dbReference type="GO" id="GO:0070062">
    <property type="term" value="C:extracellular exosome"/>
    <property type="evidence" value="ECO:0007669"/>
    <property type="project" value="TreeGrafter"/>
</dbReference>
<accession>A0A8V5G813</accession>
<dbReference type="InterPro" id="IPR051163">
    <property type="entry name" value="Sodium:Solute_Symporter_SSF"/>
</dbReference>
<dbReference type="PANTHER" id="PTHR42985">
    <property type="entry name" value="SODIUM-COUPLED MONOCARBOXYLATE TRANSPORTER"/>
    <property type="match status" value="1"/>
</dbReference>
<dbReference type="GO" id="GO:0005886">
    <property type="term" value="C:plasma membrane"/>
    <property type="evidence" value="ECO:0007669"/>
    <property type="project" value="UniProtKB-SubCell"/>
</dbReference>
<protein>
    <submittedName>
        <fullName evidence="12">Uncharacterized protein</fullName>
    </submittedName>
</protein>
<evidence type="ECO:0000256" key="1">
    <source>
        <dbReference type="ARBA" id="ARBA00004651"/>
    </source>
</evidence>
<keyword evidence="8" id="KW-0406">Ion transport</keyword>
<keyword evidence="9" id="KW-0472">Membrane</keyword>
<evidence type="ECO:0000256" key="11">
    <source>
        <dbReference type="RuleBase" id="RU362091"/>
    </source>
</evidence>
<dbReference type="AlphaFoldDB" id="A0A8C6J2P7"/>
<dbReference type="Proteomes" id="UP000694405">
    <property type="component" value="Chromosome 5"/>
</dbReference>
<evidence type="ECO:0000256" key="9">
    <source>
        <dbReference type="ARBA" id="ARBA00023136"/>
    </source>
</evidence>
<evidence type="ECO:0000256" key="7">
    <source>
        <dbReference type="ARBA" id="ARBA00023053"/>
    </source>
</evidence>
<dbReference type="GO" id="GO:0005343">
    <property type="term" value="F:organic acid:sodium symporter activity"/>
    <property type="evidence" value="ECO:0007669"/>
    <property type="project" value="TreeGrafter"/>
</dbReference>
<organism evidence="12 13">
    <name type="scientific">Melopsittacus undulatus</name>
    <name type="common">Budgerigar</name>
    <name type="synonym">Psittacus undulatus</name>
    <dbReference type="NCBI Taxonomy" id="13146"/>
    <lineage>
        <taxon>Eukaryota</taxon>
        <taxon>Metazoa</taxon>
        <taxon>Chordata</taxon>
        <taxon>Craniata</taxon>
        <taxon>Vertebrata</taxon>
        <taxon>Euteleostomi</taxon>
        <taxon>Archelosauria</taxon>
        <taxon>Archosauria</taxon>
        <taxon>Dinosauria</taxon>
        <taxon>Saurischia</taxon>
        <taxon>Theropoda</taxon>
        <taxon>Coelurosauria</taxon>
        <taxon>Aves</taxon>
        <taxon>Neognathae</taxon>
        <taxon>Neoaves</taxon>
        <taxon>Telluraves</taxon>
        <taxon>Australaves</taxon>
        <taxon>Psittaciformes</taxon>
        <taxon>Psittaculidae</taxon>
        <taxon>Melopsittacus</taxon>
    </lineage>
</organism>
<dbReference type="Ensembl" id="ENSMUNT00000008363.2">
    <property type="protein sequence ID" value="ENSMUNP00000007220.2"/>
    <property type="gene ID" value="ENSMUNG00000005788.2"/>
</dbReference>
<evidence type="ECO:0000256" key="10">
    <source>
        <dbReference type="ARBA" id="ARBA00023201"/>
    </source>
</evidence>
<dbReference type="Pfam" id="PF00474">
    <property type="entry name" value="SSF"/>
    <property type="match status" value="1"/>
</dbReference>
<dbReference type="InterPro" id="IPR038377">
    <property type="entry name" value="Na/Glc_symporter_sf"/>
</dbReference>
<dbReference type="InterPro" id="IPR001734">
    <property type="entry name" value="Na/solute_symporter"/>
</dbReference>
<keyword evidence="13" id="KW-1185">Reference proteome</keyword>
<evidence type="ECO:0000256" key="3">
    <source>
        <dbReference type="ARBA" id="ARBA00022448"/>
    </source>
</evidence>
<keyword evidence="10" id="KW-0739">Sodium transport</keyword>
<keyword evidence="6" id="KW-1133">Transmembrane helix</keyword>
<evidence type="ECO:0000256" key="2">
    <source>
        <dbReference type="ARBA" id="ARBA00006434"/>
    </source>
</evidence>
<dbReference type="GO" id="GO:0015730">
    <property type="term" value="P:propanoate transmembrane transport"/>
    <property type="evidence" value="ECO:0007669"/>
    <property type="project" value="TreeGrafter"/>
</dbReference>
<keyword evidence="5" id="KW-0812">Transmembrane</keyword>
<sequence length="569" mass="61989">MRGFTVWDYVIFAAMLLVSAVIGVYYAFVGGGQKTSKDFLMGGRSMSALPVALSLTASFMSAVTVLGTPAEIYRYGAIFCIFAITYALVVLCSAEIFLPVFYKLGITSTYEYLELRFNKYLRLCGMVLFIIQTTLYTGIVIYAPALALNQVTGFDLWGAVVATGVVCTFYCTLGGLKAVVWTDVFQVGVMVAGFSAVIIRAVVVQEGIGRIVNDSYYGGRLNFWEFDPNPLQRHTFWTIIIGGTFTWTGIYGINQSQVQRYIACKNRFHAKLSLYINLVGLWGILACAVLCGLALYSIYKDCDPWTSKQVSAVDQLMPYLVLDILHDFPGAPGLFVASAYSGTLSTVSSSINALAAVTVEDLIRPYFRSLSEKKLSWISMGMSMSGKYLSTFDLQNESLIQILLSAALSIFGMVGGPLLGLFALGILCSFANGIGAFVGLVSGFVISLWVGIGSQIYPPLPERTKPLSLSTIGCNISSGNLTATENPLTTIFYTPSAERPALADNWYSLSYLYFSTLGTLTTVAVGIIISLLTGGLKQNTDRKFLLTKEDFLSNFSWSKSETVSVIMHL</sequence>
<comment type="similarity">
    <text evidence="2 11">Belongs to the sodium:solute symporter (SSF) (TC 2.A.21) family.</text>
</comment>
<name>A0A8C6J2P7_MELUD</name>
<gene>
    <name evidence="12" type="primary">LOC101873945</name>
</gene>
<evidence type="ECO:0000256" key="5">
    <source>
        <dbReference type="ARBA" id="ARBA00022692"/>
    </source>
</evidence>
<reference evidence="12" key="3">
    <citation type="submission" date="2025-09" db="UniProtKB">
        <authorList>
            <consortium name="Ensembl"/>
        </authorList>
    </citation>
    <scope>IDENTIFICATION</scope>
</reference>
<dbReference type="PANTHER" id="PTHR42985:SF10">
    <property type="entry name" value="SODIUM-COUPLED MONOCARBOXYLATE TRANSPORTER 1"/>
    <property type="match status" value="1"/>
</dbReference>
<keyword evidence="7" id="KW-0915">Sodium</keyword>
<evidence type="ECO:0000313" key="13">
    <source>
        <dbReference type="Proteomes" id="UP000694405"/>
    </source>
</evidence>
<evidence type="ECO:0000313" key="12">
    <source>
        <dbReference type="Ensembl" id="ENSMUNP00000007220.2"/>
    </source>
</evidence>
<evidence type="ECO:0000256" key="8">
    <source>
        <dbReference type="ARBA" id="ARBA00023065"/>
    </source>
</evidence>
<dbReference type="PROSITE" id="PS50283">
    <property type="entry name" value="NA_SOLUT_SYMP_3"/>
    <property type="match status" value="1"/>
</dbReference>